<dbReference type="RefSeq" id="WP_173136517.1">
    <property type="nucleotide sequence ID" value="NZ_CBCSGW010000009.1"/>
</dbReference>
<evidence type="ECO:0000313" key="2">
    <source>
        <dbReference type="Proteomes" id="UP000763557"/>
    </source>
</evidence>
<dbReference type="SUPFAM" id="SSF54427">
    <property type="entry name" value="NTF2-like"/>
    <property type="match status" value="1"/>
</dbReference>
<dbReference type="Proteomes" id="UP000763557">
    <property type="component" value="Unassembled WGS sequence"/>
</dbReference>
<organism evidence="1 2">
    <name type="scientific">Kibdelosporangium persicum</name>
    <dbReference type="NCBI Taxonomy" id="2698649"/>
    <lineage>
        <taxon>Bacteria</taxon>
        <taxon>Bacillati</taxon>
        <taxon>Actinomycetota</taxon>
        <taxon>Actinomycetes</taxon>
        <taxon>Pseudonocardiales</taxon>
        <taxon>Pseudonocardiaceae</taxon>
        <taxon>Kibdelosporangium</taxon>
    </lineage>
</organism>
<proteinExistence type="predicted"/>
<dbReference type="EMBL" id="JAAATY010000017">
    <property type="protein sequence ID" value="NRN67963.1"/>
    <property type="molecule type" value="Genomic_DNA"/>
</dbReference>
<dbReference type="InterPro" id="IPR032710">
    <property type="entry name" value="NTF2-like_dom_sf"/>
</dbReference>
<evidence type="ECO:0000313" key="1">
    <source>
        <dbReference type="EMBL" id="NRN67963.1"/>
    </source>
</evidence>
<gene>
    <name evidence="1" type="ORF">GC106_52040</name>
</gene>
<sequence length="163" mass="18160">MTDRTTEPTSAVAAAHLRWLWGWDRAADDPPFDFRAIQGEFYDWTAEDALLYDDADPEHRVARSAEEYRALWEPVFNRLTIAEHRLADGPHVLASGDLAVSRLVFVARLVAADGTETGLRATNSLTWRRLAGKWQITWDHTSSTTLDSATLADLMAALPGPPD</sequence>
<name>A0ABX2FB08_9PSEU</name>
<dbReference type="Gene3D" id="3.10.450.50">
    <property type="match status" value="1"/>
</dbReference>
<protein>
    <submittedName>
        <fullName evidence="1">SnoaL-like domain-containing protein</fullName>
    </submittedName>
</protein>
<keyword evidence="2" id="KW-1185">Reference proteome</keyword>
<accession>A0ABX2FB08</accession>
<reference evidence="1 2" key="1">
    <citation type="submission" date="2020-01" db="EMBL/GenBank/DDBJ databases">
        <title>Kibdelosporangium persica a novel Actinomycetes from a hot desert in Iran.</title>
        <authorList>
            <person name="Safaei N."/>
            <person name="Zaburannyi N."/>
            <person name="Mueller R."/>
            <person name="Wink J."/>
        </authorList>
    </citation>
    <scope>NUCLEOTIDE SEQUENCE [LARGE SCALE GENOMIC DNA]</scope>
    <source>
        <strain evidence="1 2">4NS15</strain>
    </source>
</reference>
<comment type="caution">
    <text evidence="1">The sequence shown here is derived from an EMBL/GenBank/DDBJ whole genome shotgun (WGS) entry which is preliminary data.</text>
</comment>